<evidence type="ECO:0000259" key="12">
    <source>
        <dbReference type="Pfam" id="PF13609"/>
    </source>
</evidence>
<evidence type="ECO:0000313" key="13">
    <source>
        <dbReference type="EMBL" id="MYM33289.1"/>
    </source>
</evidence>
<keyword evidence="7" id="KW-0406">Ion transport</keyword>
<dbReference type="InterPro" id="IPR002299">
    <property type="entry name" value="Porin_Neis"/>
</dbReference>
<evidence type="ECO:0000313" key="14">
    <source>
        <dbReference type="Proteomes" id="UP000449678"/>
    </source>
</evidence>
<keyword evidence="10" id="KW-0998">Cell outer membrane</keyword>
<organism evidence="13 14">
    <name type="scientific">Duganella lactea</name>
    <dbReference type="NCBI Taxonomy" id="2692173"/>
    <lineage>
        <taxon>Bacteria</taxon>
        <taxon>Pseudomonadati</taxon>
        <taxon>Pseudomonadota</taxon>
        <taxon>Betaproteobacteria</taxon>
        <taxon>Burkholderiales</taxon>
        <taxon>Oxalobacteraceae</taxon>
        <taxon>Telluria group</taxon>
        <taxon>Duganella</taxon>
    </lineage>
</organism>
<evidence type="ECO:0000256" key="3">
    <source>
        <dbReference type="ARBA" id="ARBA00022448"/>
    </source>
</evidence>
<evidence type="ECO:0000256" key="6">
    <source>
        <dbReference type="ARBA" id="ARBA00022729"/>
    </source>
</evidence>
<accession>A0ABW9V0K9</accession>
<keyword evidence="4" id="KW-1134">Transmembrane beta strand</keyword>
<keyword evidence="6 11" id="KW-0732">Signal</keyword>
<keyword evidence="5" id="KW-0812">Transmembrane</keyword>
<keyword evidence="14" id="KW-1185">Reference proteome</keyword>
<keyword evidence="3" id="KW-0813">Transport</keyword>
<comment type="subunit">
    <text evidence="2">Homotrimer.</text>
</comment>
<dbReference type="RefSeq" id="WP_160988696.1">
    <property type="nucleotide sequence ID" value="NZ_WWCO01000002.1"/>
</dbReference>
<sequence length="334" mass="34898">MKQTLIGIGIGIGAWLCSTAALAQSSVSVYGIVDTGMLAERGGPGGAITKLNSGIASSSRLGFRGREDLGGELAAVWVIENGFNADTGTIGQGGVLFGRQAYAGLSGRFGAVTLGRQYTPYYRTLRDVGDPFAAVSLAGRAGNLMALNTRADNLVQYISPAIGGVRADVAYGAGEVAGDSSKNRTLSGSLGYANGALALQTAHHRIDNPAGTDRVRHTLVAASYRFSRLKAYVSHARNRGLASADSHDTLAGVALPFGRHKVMLSHVRHDDRAAANQDARQWGVGYQFALSKRTDLYAAYAAIHNERGAGFTVGTASDRGGGDRATNLGLRHSF</sequence>
<comment type="subcellular location">
    <subcellularLocation>
        <location evidence="1">Cell outer membrane</location>
        <topology evidence="1">Multi-pass membrane protein</topology>
    </subcellularLocation>
</comment>
<dbReference type="Proteomes" id="UP000449678">
    <property type="component" value="Unassembled WGS sequence"/>
</dbReference>
<evidence type="ECO:0000256" key="8">
    <source>
        <dbReference type="ARBA" id="ARBA00023114"/>
    </source>
</evidence>
<evidence type="ECO:0000256" key="5">
    <source>
        <dbReference type="ARBA" id="ARBA00022692"/>
    </source>
</evidence>
<evidence type="ECO:0000256" key="9">
    <source>
        <dbReference type="ARBA" id="ARBA00023136"/>
    </source>
</evidence>
<name>A0ABW9V0K9_9BURK</name>
<feature type="domain" description="Porin" evidence="12">
    <location>
        <begin position="16"/>
        <end position="306"/>
    </location>
</feature>
<dbReference type="EMBL" id="WWCO01000002">
    <property type="protein sequence ID" value="MYM33289.1"/>
    <property type="molecule type" value="Genomic_DNA"/>
</dbReference>
<feature type="chain" id="PRO_5046875258" evidence="11">
    <location>
        <begin position="24"/>
        <end position="334"/>
    </location>
</feature>
<proteinExistence type="predicted"/>
<dbReference type="InterPro" id="IPR033900">
    <property type="entry name" value="Gram_neg_porin_domain"/>
</dbReference>
<evidence type="ECO:0000256" key="7">
    <source>
        <dbReference type="ARBA" id="ARBA00023065"/>
    </source>
</evidence>
<evidence type="ECO:0000256" key="11">
    <source>
        <dbReference type="SAM" id="SignalP"/>
    </source>
</evidence>
<dbReference type="InterPro" id="IPR050298">
    <property type="entry name" value="Gram-neg_bact_OMP"/>
</dbReference>
<dbReference type="PRINTS" id="PR00184">
    <property type="entry name" value="NEISSPPORIN"/>
</dbReference>
<reference evidence="13 14" key="1">
    <citation type="submission" date="2019-12" db="EMBL/GenBank/DDBJ databases">
        <title>Novel species isolated from a subtropical stream in China.</title>
        <authorList>
            <person name="Lu H."/>
        </authorList>
    </citation>
    <scope>NUCLEOTIDE SEQUENCE [LARGE SCALE GENOMIC DNA]</scope>
    <source>
        <strain evidence="13 14">FT94W</strain>
    </source>
</reference>
<feature type="signal peptide" evidence="11">
    <location>
        <begin position="1"/>
        <end position="23"/>
    </location>
</feature>
<dbReference type="SUPFAM" id="SSF56935">
    <property type="entry name" value="Porins"/>
    <property type="match status" value="1"/>
</dbReference>
<keyword evidence="8" id="KW-0626">Porin</keyword>
<evidence type="ECO:0000256" key="4">
    <source>
        <dbReference type="ARBA" id="ARBA00022452"/>
    </source>
</evidence>
<evidence type="ECO:0000256" key="10">
    <source>
        <dbReference type="ARBA" id="ARBA00023237"/>
    </source>
</evidence>
<evidence type="ECO:0000256" key="2">
    <source>
        <dbReference type="ARBA" id="ARBA00011233"/>
    </source>
</evidence>
<dbReference type="Pfam" id="PF13609">
    <property type="entry name" value="Porin_4"/>
    <property type="match status" value="1"/>
</dbReference>
<comment type="caution">
    <text evidence="13">The sequence shown here is derived from an EMBL/GenBank/DDBJ whole genome shotgun (WGS) entry which is preliminary data.</text>
</comment>
<protein>
    <submittedName>
        <fullName evidence="13">Porin</fullName>
    </submittedName>
</protein>
<dbReference type="Gene3D" id="2.40.160.10">
    <property type="entry name" value="Porin"/>
    <property type="match status" value="1"/>
</dbReference>
<evidence type="ECO:0000256" key="1">
    <source>
        <dbReference type="ARBA" id="ARBA00004571"/>
    </source>
</evidence>
<dbReference type="CDD" id="cd00342">
    <property type="entry name" value="gram_neg_porins"/>
    <property type="match status" value="1"/>
</dbReference>
<dbReference type="PANTHER" id="PTHR34501:SF9">
    <property type="entry name" value="MAJOR OUTER MEMBRANE PROTEIN P.IA"/>
    <property type="match status" value="1"/>
</dbReference>
<dbReference type="InterPro" id="IPR023614">
    <property type="entry name" value="Porin_dom_sf"/>
</dbReference>
<dbReference type="PANTHER" id="PTHR34501">
    <property type="entry name" value="PROTEIN YDDL-RELATED"/>
    <property type="match status" value="1"/>
</dbReference>
<keyword evidence="9" id="KW-0472">Membrane</keyword>
<gene>
    <name evidence="13" type="ORF">GTP38_02905</name>
</gene>